<keyword evidence="2" id="KW-0472">Membrane</keyword>
<feature type="compositionally biased region" description="Basic residues" evidence="1">
    <location>
        <begin position="1"/>
        <end position="10"/>
    </location>
</feature>
<dbReference type="Proteomes" id="UP001295469">
    <property type="component" value="Chromosome C04"/>
</dbReference>
<dbReference type="AlphaFoldDB" id="A0A816J6B4"/>
<feature type="compositionally biased region" description="Acidic residues" evidence="1">
    <location>
        <begin position="33"/>
        <end position="44"/>
    </location>
</feature>
<feature type="transmembrane region" description="Helical" evidence="2">
    <location>
        <begin position="72"/>
        <end position="91"/>
    </location>
</feature>
<reference evidence="3" key="1">
    <citation type="submission" date="2021-01" db="EMBL/GenBank/DDBJ databases">
        <authorList>
            <consortium name="Genoscope - CEA"/>
            <person name="William W."/>
        </authorList>
    </citation>
    <scope>NUCLEOTIDE SEQUENCE</scope>
</reference>
<feature type="region of interest" description="Disordered" evidence="1">
    <location>
        <begin position="1"/>
        <end position="47"/>
    </location>
</feature>
<evidence type="ECO:0000313" key="3">
    <source>
        <dbReference type="EMBL" id="CAF1809191.1"/>
    </source>
</evidence>
<accession>A0A816J6B4</accession>
<keyword evidence="2" id="KW-1133">Transmembrane helix</keyword>
<gene>
    <name evidence="3" type="ORF">DARMORV10_C04P08250.1</name>
</gene>
<name>A0A816J6B4_BRANA</name>
<dbReference type="EMBL" id="HG994368">
    <property type="protein sequence ID" value="CAF1809191.1"/>
    <property type="molecule type" value="Genomic_DNA"/>
</dbReference>
<evidence type="ECO:0000256" key="2">
    <source>
        <dbReference type="SAM" id="Phobius"/>
    </source>
</evidence>
<proteinExistence type="predicted"/>
<protein>
    <submittedName>
        <fullName evidence="3">(rape) hypothetical protein</fullName>
    </submittedName>
</protein>
<organism evidence="3">
    <name type="scientific">Brassica napus</name>
    <name type="common">Rape</name>
    <dbReference type="NCBI Taxonomy" id="3708"/>
    <lineage>
        <taxon>Eukaryota</taxon>
        <taxon>Viridiplantae</taxon>
        <taxon>Streptophyta</taxon>
        <taxon>Embryophyta</taxon>
        <taxon>Tracheophyta</taxon>
        <taxon>Spermatophyta</taxon>
        <taxon>Magnoliopsida</taxon>
        <taxon>eudicotyledons</taxon>
        <taxon>Gunneridae</taxon>
        <taxon>Pentapetalae</taxon>
        <taxon>rosids</taxon>
        <taxon>malvids</taxon>
        <taxon>Brassicales</taxon>
        <taxon>Brassicaceae</taxon>
        <taxon>Brassiceae</taxon>
        <taxon>Brassica</taxon>
    </lineage>
</organism>
<evidence type="ECO:0000256" key="1">
    <source>
        <dbReference type="SAM" id="MobiDB-lite"/>
    </source>
</evidence>
<sequence length="93" mass="11585">MLSPKKKKKTPRTETMKNRERERARTKKRDRESDEDEEPCERDDEEQREKQLLHQLRFQAMRILAYHLNLRVLHHCSYNFSGLFWVFLMSYNW</sequence>
<keyword evidence="2" id="KW-0812">Transmembrane</keyword>
<feature type="compositionally biased region" description="Basic and acidic residues" evidence="1">
    <location>
        <begin position="11"/>
        <end position="23"/>
    </location>
</feature>